<dbReference type="InterPro" id="IPR006303">
    <property type="entry name" value="FliR"/>
</dbReference>
<comment type="subcellular location">
    <subcellularLocation>
        <location evidence="10">Cell membrane</location>
        <topology evidence="10">Multi-pass membrane protein</topology>
    </subcellularLocation>
    <subcellularLocation>
        <location evidence="10">Bacterial flagellum basal body</location>
    </subcellularLocation>
</comment>
<accession>A0A0X8XB79</accession>
<dbReference type="PANTHER" id="PTHR30065:SF8">
    <property type="entry name" value="FLAGELLAR BIOSYNTHETIC PROTEIN FLIR"/>
    <property type="match status" value="1"/>
</dbReference>
<keyword evidence="12" id="KW-1185">Reference proteome</keyword>
<evidence type="ECO:0000256" key="3">
    <source>
        <dbReference type="ARBA" id="ARBA00021717"/>
    </source>
</evidence>
<keyword evidence="11" id="KW-0966">Cell projection</keyword>
<keyword evidence="8 10" id="KW-0975">Bacterial flagellum</keyword>
<feature type="transmembrane region" description="Helical" evidence="10">
    <location>
        <begin position="179"/>
        <end position="201"/>
    </location>
</feature>
<evidence type="ECO:0000256" key="10">
    <source>
        <dbReference type="RuleBase" id="RU362071"/>
    </source>
</evidence>
<dbReference type="GO" id="GO:0009425">
    <property type="term" value="C:bacterial-type flagellum basal body"/>
    <property type="evidence" value="ECO:0007669"/>
    <property type="project" value="UniProtKB-SubCell"/>
</dbReference>
<dbReference type="Proteomes" id="UP000218890">
    <property type="component" value="Chromosome"/>
</dbReference>
<evidence type="ECO:0000313" key="12">
    <source>
        <dbReference type="Proteomes" id="UP000218890"/>
    </source>
</evidence>
<evidence type="ECO:0000256" key="9">
    <source>
        <dbReference type="NCBIfam" id="TIGR01400"/>
    </source>
</evidence>
<keyword evidence="6 10" id="KW-1133">Transmembrane helix</keyword>
<keyword evidence="11" id="KW-0282">Flagellum</keyword>
<dbReference type="EMBL" id="AP017372">
    <property type="protein sequence ID" value="BAU58837.1"/>
    <property type="molecule type" value="Genomic_DNA"/>
</dbReference>
<keyword evidence="5 10" id="KW-0812">Transmembrane</keyword>
<name>A0A0X8XB79_HALHR</name>
<feature type="transmembrane region" description="Helical" evidence="10">
    <location>
        <begin position="213"/>
        <end position="237"/>
    </location>
</feature>
<comment type="function">
    <text evidence="1 10">Role in flagellar biosynthesis.</text>
</comment>
<evidence type="ECO:0000256" key="2">
    <source>
        <dbReference type="ARBA" id="ARBA00009772"/>
    </source>
</evidence>
<dbReference type="InterPro" id="IPR002010">
    <property type="entry name" value="T3SS_IM_R"/>
</dbReference>
<proteinExistence type="inferred from homology"/>
<dbReference type="Pfam" id="PF01311">
    <property type="entry name" value="Bac_export_1"/>
    <property type="match status" value="1"/>
</dbReference>
<dbReference type="GO" id="GO:0044780">
    <property type="term" value="P:bacterial-type flagellum assembly"/>
    <property type="evidence" value="ECO:0007669"/>
    <property type="project" value="UniProtKB-UniRule"/>
</dbReference>
<reference evidence="11" key="1">
    <citation type="submission" date="2016-02" db="EMBL/GenBank/DDBJ databases">
        <title>Halorhodospira halochloris DSM-1059 complete genome, version 2.</title>
        <authorList>
            <person name="Tsukatani Y."/>
        </authorList>
    </citation>
    <scope>NUCLEOTIDE SEQUENCE</scope>
    <source>
        <strain evidence="11">DSM 1059</strain>
    </source>
</reference>
<evidence type="ECO:0000256" key="8">
    <source>
        <dbReference type="ARBA" id="ARBA00023143"/>
    </source>
</evidence>
<dbReference type="NCBIfam" id="TIGR01400">
    <property type="entry name" value="fliR"/>
    <property type="match status" value="1"/>
</dbReference>
<dbReference type="PANTHER" id="PTHR30065">
    <property type="entry name" value="FLAGELLAR BIOSYNTHETIC PROTEIN FLIR"/>
    <property type="match status" value="1"/>
</dbReference>
<dbReference type="OrthoDB" id="9797790at2"/>
<dbReference type="AlphaFoldDB" id="A0A0X8XB79"/>
<evidence type="ECO:0000256" key="5">
    <source>
        <dbReference type="ARBA" id="ARBA00022692"/>
    </source>
</evidence>
<evidence type="ECO:0000256" key="7">
    <source>
        <dbReference type="ARBA" id="ARBA00023136"/>
    </source>
</evidence>
<dbReference type="GO" id="GO:0006605">
    <property type="term" value="P:protein targeting"/>
    <property type="evidence" value="ECO:0007669"/>
    <property type="project" value="UniProtKB-UniRule"/>
</dbReference>
<dbReference type="GO" id="GO:0005886">
    <property type="term" value="C:plasma membrane"/>
    <property type="evidence" value="ECO:0007669"/>
    <property type="project" value="UniProtKB-SubCell"/>
</dbReference>
<feature type="transmembrane region" description="Helical" evidence="10">
    <location>
        <begin position="12"/>
        <end position="32"/>
    </location>
</feature>
<keyword evidence="7 10" id="KW-0472">Membrane</keyword>
<evidence type="ECO:0000313" key="11">
    <source>
        <dbReference type="EMBL" id="BAU58837.1"/>
    </source>
</evidence>
<gene>
    <name evidence="11" type="primary">fliR</name>
    <name evidence="11" type="ORF">HH1059_21270</name>
</gene>
<comment type="similarity">
    <text evidence="2 10">Belongs to the FliR/MopE/SpaR family.</text>
</comment>
<dbReference type="PRINTS" id="PR00953">
    <property type="entry name" value="TYPE3IMRPROT"/>
</dbReference>
<keyword evidence="4 10" id="KW-1003">Cell membrane</keyword>
<feature type="transmembrane region" description="Helical" evidence="10">
    <location>
        <begin position="78"/>
        <end position="108"/>
    </location>
</feature>
<evidence type="ECO:0000256" key="1">
    <source>
        <dbReference type="ARBA" id="ARBA00002578"/>
    </source>
</evidence>
<evidence type="ECO:0000256" key="6">
    <source>
        <dbReference type="ARBA" id="ARBA00022989"/>
    </source>
</evidence>
<evidence type="ECO:0000256" key="4">
    <source>
        <dbReference type="ARBA" id="ARBA00022475"/>
    </source>
</evidence>
<dbReference type="RefSeq" id="WP_096410129.1">
    <property type="nucleotide sequence ID" value="NZ_AP017372.2"/>
</dbReference>
<organism evidence="11 12">
    <name type="scientific">Halorhodospira halochloris</name>
    <name type="common">Ectothiorhodospira halochloris</name>
    <dbReference type="NCBI Taxonomy" id="1052"/>
    <lineage>
        <taxon>Bacteria</taxon>
        <taxon>Pseudomonadati</taxon>
        <taxon>Pseudomonadota</taxon>
        <taxon>Gammaproteobacteria</taxon>
        <taxon>Chromatiales</taxon>
        <taxon>Ectothiorhodospiraceae</taxon>
        <taxon>Halorhodospira</taxon>
    </lineage>
</organism>
<feature type="transmembrane region" description="Helical" evidence="10">
    <location>
        <begin position="41"/>
        <end position="58"/>
    </location>
</feature>
<sequence length="263" mass="27482">MEFTTSEIASWVGAFVYPLMRVGAAALAAPVFGNNMVPTQVRIFLGVALTIAVLPAVGQPPPVDPLSIDGLLIALQEVVIGLTIGFVLALALNTVVVAGESIALAMGLGFATMVDPQTGMSVPVISQILLVVTTLMFLAIGGHLMIVQLLAESFTVIPVGEFQLDRDMFWGVAAWGTQMYAGAVLIALPVVTVLLVINLSLGVMTRAAPQMNVFSVGLPLTILVGGVLLPILVLPVLPLRMEAMWAEAYRTIGELLGVTPIGG</sequence>
<dbReference type="KEGG" id="hhk:HH1059_21270"/>
<feature type="transmembrane region" description="Helical" evidence="10">
    <location>
        <begin position="128"/>
        <end position="151"/>
    </location>
</feature>
<keyword evidence="11" id="KW-0969">Cilium</keyword>
<protein>
    <recommendedName>
        <fullName evidence="3 9">Flagellar biosynthetic protein FliR</fullName>
    </recommendedName>
</protein>